<dbReference type="EMBL" id="CAICTM010000228">
    <property type="protein sequence ID" value="CAB9505375.1"/>
    <property type="molecule type" value="Genomic_DNA"/>
</dbReference>
<protein>
    <submittedName>
        <fullName evidence="6">Deoxymugineic acid synthase 1</fullName>
    </submittedName>
</protein>
<feature type="region of interest" description="Disordered" evidence="4">
    <location>
        <begin position="311"/>
        <end position="334"/>
    </location>
</feature>
<proteinExistence type="inferred from homology"/>
<dbReference type="InterPro" id="IPR020471">
    <property type="entry name" value="AKR"/>
</dbReference>
<keyword evidence="2" id="KW-0521">NADP</keyword>
<keyword evidence="3" id="KW-0560">Oxidoreductase</keyword>
<dbReference type="Gene3D" id="3.20.20.100">
    <property type="entry name" value="NADP-dependent oxidoreductase domain"/>
    <property type="match status" value="1"/>
</dbReference>
<evidence type="ECO:0000256" key="2">
    <source>
        <dbReference type="ARBA" id="ARBA00022857"/>
    </source>
</evidence>
<evidence type="ECO:0000313" key="7">
    <source>
        <dbReference type="Proteomes" id="UP001153069"/>
    </source>
</evidence>
<evidence type="ECO:0000259" key="5">
    <source>
        <dbReference type="Pfam" id="PF00248"/>
    </source>
</evidence>
<dbReference type="InterPro" id="IPR023210">
    <property type="entry name" value="NADP_OxRdtase_dom"/>
</dbReference>
<feature type="compositionally biased region" description="Polar residues" evidence="4">
    <location>
        <begin position="311"/>
        <end position="321"/>
    </location>
</feature>
<dbReference type="PROSITE" id="PS00063">
    <property type="entry name" value="ALDOKETO_REDUCTASE_3"/>
    <property type="match status" value="1"/>
</dbReference>
<gene>
    <name evidence="6" type="ORF">SEMRO_229_G092910.1</name>
</gene>
<dbReference type="OrthoDB" id="416253at2759"/>
<dbReference type="PANTHER" id="PTHR43827">
    <property type="entry name" value="2,5-DIKETO-D-GLUCONIC ACID REDUCTASE"/>
    <property type="match status" value="1"/>
</dbReference>
<evidence type="ECO:0000313" key="6">
    <source>
        <dbReference type="EMBL" id="CAB9505375.1"/>
    </source>
</evidence>
<dbReference type="SUPFAM" id="SSF51430">
    <property type="entry name" value="NAD(P)-linked oxidoreductase"/>
    <property type="match status" value="1"/>
</dbReference>
<keyword evidence="7" id="KW-1185">Reference proteome</keyword>
<dbReference type="GO" id="GO:0016616">
    <property type="term" value="F:oxidoreductase activity, acting on the CH-OH group of donors, NAD or NADP as acceptor"/>
    <property type="evidence" value="ECO:0007669"/>
    <property type="project" value="UniProtKB-ARBA"/>
</dbReference>
<evidence type="ECO:0000256" key="4">
    <source>
        <dbReference type="SAM" id="MobiDB-lite"/>
    </source>
</evidence>
<evidence type="ECO:0000256" key="3">
    <source>
        <dbReference type="ARBA" id="ARBA00023002"/>
    </source>
</evidence>
<organism evidence="6 7">
    <name type="scientific">Seminavis robusta</name>
    <dbReference type="NCBI Taxonomy" id="568900"/>
    <lineage>
        <taxon>Eukaryota</taxon>
        <taxon>Sar</taxon>
        <taxon>Stramenopiles</taxon>
        <taxon>Ochrophyta</taxon>
        <taxon>Bacillariophyta</taxon>
        <taxon>Bacillariophyceae</taxon>
        <taxon>Bacillariophycidae</taxon>
        <taxon>Naviculales</taxon>
        <taxon>Naviculaceae</taxon>
        <taxon>Seminavis</taxon>
    </lineage>
</organism>
<comment type="similarity">
    <text evidence="1">Belongs to the aldo/keto reductase family.</text>
</comment>
<name>A0A9N8HAL2_9STRA</name>
<dbReference type="InterPro" id="IPR036812">
    <property type="entry name" value="NAD(P)_OxRdtase_dom_sf"/>
</dbReference>
<dbReference type="AlphaFoldDB" id="A0A9N8HAL2"/>
<comment type="caution">
    <text evidence="6">The sequence shown here is derived from an EMBL/GenBank/DDBJ whole genome shotgun (WGS) entry which is preliminary data.</text>
</comment>
<reference evidence="6" key="1">
    <citation type="submission" date="2020-06" db="EMBL/GenBank/DDBJ databases">
        <authorList>
            <consortium name="Plant Systems Biology data submission"/>
        </authorList>
    </citation>
    <scope>NUCLEOTIDE SEQUENCE</scope>
    <source>
        <strain evidence="6">D6</strain>
    </source>
</reference>
<dbReference type="PRINTS" id="PR00069">
    <property type="entry name" value="ALDKETRDTASE"/>
</dbReference>
<sequence length="456" mass="51345">MGPSSPSTSRNTRPKHLQTMATTDNDNDTTGMPEASLFQATHTADDATSLTDGVLLNTPNTCNNPNVNKVILPWIGFGTYKLGKEVAYEAVLTALECGYRCIDTAFIYGGETTERLVGNAIQTAIHDKKILSSRKQVFVVTKHWRKYHGYEETLQCLKLSLKRLQLDYVDLYLMHWPGPAWKTMNRRNDVIESQGPWHYAKDNLQPEEMARLRSETWRAMEDAARQGKCKSIGVSNFTVEHLKALKQTATIWPPAVNQVEFHPLYPQTELLDYCRQEGIVLQAYASLGGQDTGKKQWNKLALEALPPTITTTMDSQDGDASNNHKRKKQKKQKLRDTVVSLLSCRPVVAMAQKQQVTPAQILLRWALSQNCVVIPKSTSKERMIENAEVLSFALTVDEISEITTSVQQSITKSLSENQANNKELNEVDISTMERCGIGAMGRLCWRNDPLRQLDFD</sequence>
<dbReference type="PROSITE" id="PS00062">
    <property type="entry name" value="ALDOKETO_REDUCTASE_2"/>
    <property type="match status" value="1"/>
</dbReference>
<feature type="region of interest" description="Disordered" evidence="4">
    <location>
        <begin position="1"/>
        <end position="32"/>
    </location>
</feature>
<accession>A0A9N8HAL2</accession>
<dbReference type="PANTHER" id="PTHR43827:SF3">
    <property type="entry name" value="NADP-DEPENDENT OXIDOREDUCTASE DOMAIN-CONTAINING PROTEIN"/>
    <property type="match status" value="1"/>
</dbReference>
<feature type="compositionally biased region" description="Low complexity" evidence="4">
    <location>
        <begin position="1"/>
        <end position="11"/>
    </location>
</feature>
<evidence type="ECO:0000256" key="1">
    <source>
        <dbReference type="ARBA" id="ARBA00007905"/>
    </source>
</evidence>
<dbReference type="Proteomes" id="UP001153069">
    <property type="component" value="Unassembled WGS sequence"/>
</dbReference>
<feature type="domain" description="NADP-dependent oxidoreductase" evidence="5">
    <location>
        <begin position="75"/>
        <end position="403"/>
    </location>
</feature>
<dbReference type="InterPro" id="IPR018170">
    <property type="entry name" value="Aldo/ket_reductase_CS"/>
</dbReference>
<dbReference type="Pfam" id="PF00248">
    <property type="entry name" value="Aldo_ket_red"/>
    <property type="match status" value="1"/>
</dbReference>
<feature type="compositionally biased region" description="Basic residues" evidence="4">
    <location>
        <begin position="323"/>
        <end position="333"/>
    </location>
</feature>